<proteinExistence type="predicted"/>
<feature type="compositionally biased region" description="Acidic residues" evidence="1">
    <location>
        <begin position="36"/>
        <end position="45"/>
    </location>
</feature>
<reference evidence="2 3" key="1">
    <citation type="journal article" date="2012" name="Genome Biol.">
        <title>Genome and low-iron response of an oceanic diatom adapted to chronic iron limitation.</title>
        <authorList>
            <person name="Lommer M."/>
            <person name="Specht M."/>
            <person name="Roy A.S."/>
            <person name="Kraemer L."/>
            <person name="Andreson R."/>
            <person name="Gutowska M.A."/>
            <person name="Wolf J."/>
            <person name="Bergner S.V."/>
            <person name="Schilhabel M.B."/>
            <person name="Klostermeier U.C."/>
            <person name="Beiko R.G."/>
            <person name="Rosenstiel P."/>
            <person name="Hippler M."/>
            <person name="Laroche J."/>
        </authorList>
    </citation>
    <scope>NUCLEOTIDE SEQUENCE [LARGE SCALE GENOMIC DNA]</scope>
    <source>
        <strain evidence="2 3">CCMP1005</strain>
    </source>
</reference>
<name>K0T4Q1_THAOC</name>
<dbReference type="AlphaFoldDB" id="K0T4Q1"/>
<feature type="region of interest" description="Disordered" evidence="1">
    <location>
        <begin position="80"/>
        <end position="107"/>
    </location>
</feature>
<feature type="compositionally biased region" description="Basic and acidic residues" evidence="1">
    <location>
        <begin position="180"/>
        <end position="192"/>
    </location>
</feature>
<gene>
    <name evidence="2" type="ORF">THAOC_10467</name>
</gene>
<comment type="caution">
    <text evidence="2">The sequence shown here is derived from an EMBL/GenBank/DDBJ whole genome shotgun (WGS) entry which is preliminary data.</text>
</comment>
<dbReference type="OrthoDB" id="10593604at2759"/>
<keyword evidence="3" id="KW-1185">Reference proteome</keyword>
<protein>
    <submittedName>
        <fullName evidence="2">Uncharacterized protein</fullName>
    </submittedName>
</protein>
<feature type="region of interest" description="Disordered" evidence="1">
    <location>
        <begin position="179"/>
        <end position="202"/>
    </location>
</feature>
<evidence type="ECO:0000313" key="2">
    <source>
        <dbReference type="EMBL" id="EJK68356.1"/>
    </source>
</evidence>
<dbReference type="EMBL" id="AGNL01011491">
    <property type="protein sequence ID" value="EJK68356.1"/>
    <property type="molecule type" value="Genomic_DNA"/>
</dbReference>
<dbReference type="Proteomes" id="UP000266841">
    <property type="component" value="Unassembled WGS sequence"/>
</dbReference>
<organism evidence="2 3">
    <name type="scientific">Thalassiosira oceanica</name>
    <name type="common">Marine diatom</name>
    <dbReference type="NCBI Taxonomy" id="159749"/>
    <lineage>
        <taxon>Eukaryota</taxon>
        <taxon>Sar</taxon>
        <taxon>Stramenopiles</taxon>
        <taxon>Ochrophyta</taxon>
        <taxon>Bacillariophyta</taxon>
        <taxon>Coscinodiscophyceae</taxon>
        <taxon>Thalassiosirophycidae</taxon>
        <taxon>Thalassiosirales</taxon>
        <taxon>Thalassiosiraceae</taxon>
        <taxon>Thalassiosira</taxon>
    </lineage>
</organism>
<dbReference type="OMA" id="MNASHRF"/>
<dbReference type="eggNOG" id="ENOG502T7CW">
    <property type="taxonomic scope" value="Eukaryota"/>
</dbReference>
<evidence type="ECO:0000256" key="1">
    <source>
        <dbReference type="SAM" id="MobiDB-lite"/>
    </source>
</evidence>
<feature type="region of interest" description="Disordered" evidence="1">
    <location>
        <begin position="36"/>
        <end position="64"/>
    </location>
</feature>
<evidence type="ECO:0000313" key="3">
    <source>
        <dbReference type="Proteomes" id="UP000266841"/>
    </source>
</evidence>
<accession>K0T4Q1</accession>
<sequence length="433" mass="47517">MPLRRPKFDSAAGGGTGVHAFTKQCIDDLYCRPYDGENEDEDEADDGHAASTDGVAESRKDSPSVERCVTLLEPHLQHFRERCEDRESSNKKRKASDELGQHLDGVTAREDEVPQQLVNLIRFFPERWLPVKKALLRPPGEDSGVEVSLPWRLRLARACKSRGFVAAAEAESFENMLEASRGRGDARDDGRASNRSLSPPPTLMDRVRVSLMRLPSEPDRAAATAWRHTKSMLLESCREDGGDEVDLTQVADWSMTCWTVLLLARGPNITTQKASSNSTETQLASLLTDRSDCNPTLKLAQAVATRIDALLSPECLVKLNGIQIMSLGRLLALHQSQDAAGNHVVASIAKHAAQDGISGLEQLSRLLAVHASCLAANRNKNVEASVGAAGLERQLVEKMNSKLTSKETEERSRSFLDLVLKSAAYLVKTTTER</sequence>